<sequence>MGKLPMPVSQSVEEYNQLNKKMLEAQPLNQGPIDCAYVDKQHTHHAFNIKKSLSLYRMKEQRTLRLIKNLLERLKRGFKIQKGVYQTYAKMVVTKYPCLRDLQEESEEDFTIHGFLKVLNARKKAMRVKAIAFAIRSHEQTDSGGL</sequence>
<evidence type="ECO:0000313" key="1">
    <source>
        <dbReference type="EMBL" id="EFX78586.1"/>
    </source>
</evidence>
<protein>
    <submittedName>
        <fullName evidence="1">Uncharacterized protein</fullName>
    </submittedName>
</protein>
<accession>E9GP66</accession>
<organism evidence="1 2">
    <name type="scientific">Daphnia pulex</name>
    <name type="common">Water flea</name>
    <dbReference type="NCBI Taxonomy" id="6669"/>
    <lineage>
        <taxon>Eukaryota</taxon>
        <taxon>Metazoa</taxon>
        <taxon>Ecdysozoa</taxon>
        <taxon>Arthropoda</taxon>
        <taxon>Crustacea</taxon>
        <taxon>Branchiopoda</taxon>
        <taxon>Diplostraca</taxon>
        <taxon>Cladocera</taxon>
        <taxon>Anomopoda</taxon>
        <taxon>Daphniidae</taxon>
        <taxon>Daphnia</taxon>
    </lineage>
</organism>
<reference evidence="1 2" key="1">
    <citation type="journal article" date="2011" name="Science">
        <title>The ecoresponsive genome of Daphnia pulex.</title>
        <authorList>
            <person name="Colbourne J.K."/>
            <person name="Pfrender M.E."/>
            <person name="Gilbert D."/>
            <person name="Thomas W.K."/>
            <person name="Tucker A."/>
            <person name="Oakley T.H."/>
            <person name="Tokishita S."/>
            <person name="Aerts A."/>
            <person name="Arnold G.J."/>
            <person name="Basu M.K."/>
            <person name="Bauer D.J."/>
            <person name="Caceres C.E."/>
            <person name="Carmel L."/>
            <person name="Casola C."/>
            <person name="Choi J.H."/>
            <person name="Detter J.C."/>
            <person name="Dong Q."/>
            <person name="Dusheyko S."/>
            <person name="Eads B.D."/>
            <person name="Frohlich T."/>
            <person name="Geiler-Samerotte K.A."/>
            <person name="Gerlach D."/>
            <person name="Hatcher P."/>
            <person name="Jogdeo S."/>
            <person name="Krijgsveld J."/>
            <person name="Kriventseva E.V."/>
            <person name="Kultz D."/>
            <person name="Laforsch C."/>
            <person name="Lindquist E."/>
            <person name="Lopez J."/>
            <person name="Manak J.R."/>
            <person name="Muller J."/>
            <person name="Pangilinan J."/>
            <person name="Patwardhan R.P."/>
            <person name="Pitluck S."/>
            <person name="Pritham E.J."/>
            <person name="Rechtsteiner A."/>
            <person name="Rho M."/>
            <person name="Rogozin I.B."/>
            <person name="Sakarya O."/>
            <person name="Salamov A."/>
            <person name="Schaack S."/>
            <person name="Shapiro H."/>
            <person name="Shiga Y."/>
            <person name="Skalitzky C."/>
            <person name="Smith Z."/>
            <person name="Souvorov A."/>
            <person name="Sung W."/>
            <person name="Tang Z."/>
            <person name="Tsuchiya D."/>
            <person name="Tu H."/>
            <person name="Vos H."/>
            <person name="Wang M."/>
            <person name="Wolf Y.I."/>
            <person name="Yamagata H."/>
            <person name="Yamada T."/>
            <person name="Ye Y."/>
            <person name="Shaw J.R."/>
            <person name="Andrews J."/>
            <person name="Crease T.J."/>
            <person name="Tang H."/>
            <person name="Lucas S.M."/>
            <person name="Robertson H.M."/>
            <person name="Bork P."/>
            <person name="Koonin E.V."/>
            <person name="Zdobnov E.M."/>
            <person name="Grigoriev I.V."/>
            <person name="Lynch M."/>
            <person name="Boore J.L."/>
        </authorList>
    </citation>
    <scope>NUCLEOTIDE SEQUENCE [LARGE SCALE GENOMIC DNA]</scope>
</reference>
<dbReference type="AlphaFoldDB" id="E9GP66"/>
<dbReference type="InParanoid" id="E9GP66"/>
<proteinExistence type="predicted"/>
<gene>
    <name evidence="1" type="ORF">DAPPUDRAFT_320214</name>
</gene>
<dbReference type="HOGENOM" id="CLU_1779315_0_0_1"/>
<evidence type="ECO:0000313" key="2">
    <source>
        <dbReference type="Proteomes" id="UP000000305"/>
    </source>
</evidence>
<keyword evidence="2" id="KW-1185">Reference proteome</keyword>
<name>E9GP66_DAPPU</name>
<dbReference type="KEGG" id="dpx:DAPPUDRAFT_320214"/>
<dbReference type="Proteomes" id="UP000000305">
    <property type="component" value="Unassembled WGS sequence"/>
</dbReference>
<dbReference type="EMBL" id="GL732556">
    <property type="protein sequence ID" value="EFX78586.1"/>
    <property type="molecule type" value="Genomic_DNA"/>
</dbReference>